<gene>
    <name evidence="1" type="ORF">Pdw03_7660</name>
</gene>
<keyword evidence="1" id="KW-0418">Kinase</keyword>
<dbReference type="RefSeq" id="XP_065956815.1">
    <property type="nucleotide sequence ID" value="XM_066101732.1"/>
</dbReference>
<dbReference type="GeneID" id="90952986"/>
<evidence type="ECO:0000313" key="1">
    <source>
        <dbReference type="EMBL" id="QQK43759.1"/>
    </source>
</evidence>
<dbReference type="VEuPathDB" id="FungiDB:PDIP_39370"/>
<proteinExistence type="predicted"/>
<name>A0A7T7BL33_PENDI</name>
<dbReference type="AlphaFoldDB" id="A0A7T7BL33"/>
<accession>A0A7T7BL33</accession>
<organism evidence="1 2">
    <name type="scientific">Penicillium digitatum</name>
    <name type="common">Green mold</name>
    <dbReference type="NCBI Taxonomy" id="36651"/>
    <lineage>
        <taxon>Eukaryota</taxon>
        <taxon>Fungi</taxon>
        <taxon>Dikarya</taxon>
        <taxon>Ascomycota</taxon>
        <taxon>Pezizomycotina</taxon>
        <taxon>Eurotiomycetes</taxon>
        <taxon>Eurotiomycetidae</taxon>
        <taxon>Eurotiales</taxon>
        <taxon>Aspergillaceae</taxon>
        <taxon>Penicillium</taxon>
    </lineage>
</organism>
<dbReference type="EMBL" id="CP060776">
    <property type="protein sequence ID" value="QQK43759.1"/>
    <property type="molecule type" value="Genomic_DNA"/>
</dbReference>
<reference evidence="1 2" key="1">
    <citation type="submission" date="2020-08" db="EMBL/GenBank/DDBJ databases">
        <title>The completed genome sequence of the pathogenic ascomycete fungus Penicillium digitatum.</title>
        <authorList>
            <person name="Wang M."/>
        </authorList>
    </citation>
    <scope>NUCLEOTIDE SEQUENCE [LARGE SCALE GENOMIC DNA]</scope>
    <source>
        <strain evidence="1 2">PdW03</strain>
    </source>
</reference>
<dbReference type="GO" id="GO:0016301">
    <property type="term" value="F:kinase activity"/>
    <property type="evidence" value="ECO:0007669"/>
    <property type="project" value="UniProtKB-KW"/>
</dbReference>
<protein>
    <submittedName>
        <fullName evidence="1">Protein kinase</fullName>
    </submittedName>
</protein>
<keyword evidence="1" id="KW-0808">Transferase</keyword>
<dbReference type="Proteomes" id="UP000595662">
    <property type="component" value="Chromosome 3"/>
</dbReference>
<evidence type="ECO:0000313" key="2">
    <source>
        <dbReference type="Proteomes" id="UP000595662"/>
    </source>
</evidence>
<sequence length="101" mass="11933">MLFEVFVGQPTFDTFMITPTLLVGQMQEMASDDLPNRWHEIWDKMNGDNDELTDNPAPTLQEWLEELYFGSPQSLDLTREDIQERQQNKLWMTPGLMSKFY</sequence>